<accession>A0A5E7T6F3</accession>
<evidence type="ECO:0008006" key="4">
    <source>
        <dbReference type="Google" id="ProtNLM"/>
    </source>
</evidence>
<organism evidence="2 3">
    <name type="scientific">Pseudomonas fluorescens</name>
    <dbReference type="NCBI Taxonomy" id="294"/>
    <lineage>
        <taxon>Bacteria</taxon>
        <taxon>Pseudomonadati</taxon>
        <taxon>Pseudomonadota</taxon>
        <taxon>Gammaproteobacteria</taxon>
        <taxon>Pseudomonadales</taxon>
        <taxon>Pseudomonadaceae</taxon>
        <taxon>Pseudomonas</taxon>
    </lineage>
</organism>
<name>A0A5E7T6F3_PSEFL</name>
<evidence type="ECO:0000256" key="1">
    <source>
        <dbReference type="SAM" id="MobiDB-lite"/>
    </source>
</evidence>
<feature type="compositionally biased region" description="Pro residues" evidence="1">
    <location>
        <begin position="172"/>
        <end position="185"/>
    </location>
</feature>
<dbReference type="EMBL" id="CABVJF010000005">
    <property type="protein sequence ID" value="VVP91233.1"/>
    <property type="molecule type" value="Genomic_DNA"/>
</dbReference>
<feature type="compositionally biased region" description="Polar residues" evidence="1">
    <location>
        <begin position="280"/>
        <end position="300"/>
    </location>
</feature>
<feature type="compositionally biased region" description="Polar residues" evidence="1">
    <location>
        <begin position="146"/>
        <end position="167"/>
    </location>
</feature>
<evidence type="ECO:0000313" key="3">
    <source>
        <dbReference type="Proteomes" id="UP000381378"/>
    </source>
</evidence>
<gene>
    <name evidence="2" type="ORF">PS928_01671</name>
</gene>
<proteinExistence type="predicted"/>
<reference evidence="2 3" key="1">
    <citation type="submission" date="2019-09" db="EMBL/GenBank/DDBJ databases">
        <authorList>
            <person name="Chandra G."/>
            <person name="Truman W A."/>
        </authorList>
    </citation>
    <scope>NUCLEOTIDE SEQUENCE [LARGE SCALE GENOMIC DNA]</scope>
    <source>
        <strain evidence="2">PS928</strain>
    </source>
</reference>
<feature type="region of interest" description="Disordered" evidence="1">
    <location>
        <begin position="277"/>
        <end position="308"/>
    </location>
</feature>
<dbReference type="InterPro" id="IPR022385">
    <property type="entry name" value="Rhs_assc_core"/>
</dbReference>
<dbReference type="Proteomes" id="UP000381378">
    <property type="component" value="Unassembled WGS sequence"/>
</dbReference>
<dbReference type="NCBIfam" id="TIGR03696">
    <property type="entry name" value="Rhs_assc_core"/>
    <property type="match status" value="1"/>
</dbReference>
<dbReference type="SUPFAM" id="SSF56399">
    <property type="entry name" value="ADP-ribosylation"/>
    <property type="match status" value="1"/>
</dbReference>
<feature type="region of interest" description="Disordered" evidence="1">
    <location>
        <begin position="128"/>
        <end position="210"/>
    </location>
</feature>
<dbReference type="Gene3D" id="2.180.10.10">
    <property type="entry name" value="RHS repeat-associated core"/>
    <property type="match status" value="1"/>
</dbReference>
<protein>
    <recommendedName>
        <fullName evidence="4">RHS repeat-associated core domain-containing protein</fullName>
    </recommendedName>
</protein>
<sequence length="308" mass="33216">MPQLPADNHTSSQQSRTALLAADNKNSVLAEIAGGKPNSIAYSAYGQQTAQEDVATNIGFNGALLEPHLGWYLLGSGYRAYNPTLMRFHSPDSWSPFGGGGLNAYMYCVGDPVNFSDPTGHIKLPKFKFRSTRSPSPPHQLPRTASHPNSYETFPVASSSAARPSNIQQRPLPEPPTERLPPLPPQNSTLGTVSPISNPPPRPPKRNVIPVNSEPLYSNVSISVEPLYSTASNPVEPLYHTISNSSTPSSLISSHRSEYAPVPPTRTLANGASRHYSVTYDANGNPRQKSVQKISLSQLSGAVRNAKK</sequence>
<dbReference type="AlphaFoldDB" id="A0A5E7T6F3"/>
<evidence type="ECO:0000313" key="2">
    <source>
        <dbReference type="EMBL" id="VVP91233.1"/>
    </source>
</evidence>